<protein>
    <submittedName>
        <fullName evidence="3">Uncharacterized protein</fullName>
    </submittedName>
</protein>
<reference evidence="3 4" key="1">
    <citation type="submission" date="2016-08" db="EMBL/GenBank/DDBJ databases">
        <authorList>
            <consortium name="Lentinula edodes genome sequencing consortium"/>
            <person name="Sakamoto Y."/>
            <person name="Nakade K."/>
            <person name="Sato S."/>
            <person name="Yoshida Y."/>
            <person name="Miyazaki K."/>
            <person name="Natsume S."/>
            <person name="Konno N."/>
        </authorList>
    </citation>
    <scope>NUCLEOTIDE SEQUENCE [LARGE SCALE GENOMIC DNA]</scope>
    <source>
        <strain evidence="3 4">NBRC 111202</strain>
    </source>
</reference>
<proteinExistence type="predicted"/>
<dbReference type="STRING" id="5353.A0A1Q3DUZ4"/>
<evidence type="ECO:0000256" key="1">
    <source>
        <dbReference type="SAM" id="Coils"/>
    </source>
</evidence>
<accession>A0A1Q3DUZ4</accession>
<feature type="region of interest" description="Disordered" evidence="2">
    <location>
        <begin position="76"/>
        <end position="341"/>
    </location>
</feature>
<dbReference type="EMBL" id="BDGU01000005">
    <property type="protein sequence ID" value="GAV98817.1"/>
    <property type="molecule type" value="Genomic_DNA"/>
</dbReference>
<feature type="compositionally biased region" description="Polar residues" evidence="2">
    <location>
        <begin position="314"/>
        <end position="339"/>
    </location>
</feature>
<feature type="compositionally biased region" description="Polar residues" evidence="2">
    <location>
        <begin position="243"/>
        <end position="252"/>
    </location>
</feature>
<reference evidence="3 4" key="2">
    <citation type="submission" date="2017-02" db="EMBL/GenBank/DDBJ databases">
        <title>A genome survey and senescence transcriptome analysis in Lentinula edodes.</title>
        <authorList>
            <person name="Sakamoto Y."/>
            <person name="Nakade K."/>
            <person name="Sato S."/>
            <person name="Yoshida Y."/>
            <person name="Miyazaki K."/>
            <person name="Natsume S."/>
            <person name="Konno N."/>
        </authorList>
    </citation>
    <scope>NUCLEOTIDE SEQUENCE [LARGE SCALE GENOMIC DNA]</scope>
    <source>
        <strain evidence="3 4">NBRC 111202</strain>
    </source>
</reference>
<comment type="caution">
    <text evidence="3">The sequence shown here is derived from an EMBL/GenBank/DDBJ whole genome shotgun (WGS) entry which is preliminary data.</text>
</comment>
<feature type="coiled-coil region" evidence="1">
    <location>
        <begin position="548"/>
        <end position="636"/>
    </location>
</feature>
<evidence type="ECO:0000256" key="2">
    <source>
        <dbReference type="SAM" id="MobiDB-lite"/>
    </source>
</evidence>
<keyword evidence="1" id="KW-0175">Coiled coil</keyword>
<sequence>MQKPVIRLVQDVLGKVACLYIHKTRDGTVRNHQTNLATAPKCKEWRNRWTGKGTETETMQAEIEIMQAEIEMIETEKETGKEKEKETETETETKNIDGGFNRDDHWSSRRRSESQLSASSIGHGWGFEDKAAYTSGSSGSSKVNDRGWGTGSGTGQDSNEKAGGVSPWGSGNAGTWGTENNQTAWGAGKPSGWDSVEKAADTGAWKPLEASVSLFQKQKAKESTNAPPPATSPPPPLPSPPTWNDTSTSKWESVSRKARVPPSPSSASPFPLSMSAMPDIAAGEPVHTNSTPKAPRAFTQRITGPSYRKDSNGRRSSPNFRNASPTATEHTNISVSSSRKALKSRRVRKLLGLFDHAVKKEVERKTVAKKYERWKKIQESPQYGRVRLNGQKKLDNVRGQLKKRRDKLSERVKYEIKAIVNMIKPSPSSPSQSSNVDIDELKNRVRARLDELSAYILDLKHILEEQKKAEDAAKEAAKAREAKEREATAAALSAAASSRAQEITLENLKTRIAELEVRSFEILDVQEEDRARFLSAEFIEEALEVEEEDSIYDELEDLEERIEKTGEQVSNQGMEVSKLSSPERKEKEDALQKQLHRNARLKKELEAKVAVLDQGAIERREKIDDLSNRIQNLHNRHKPSHSYHQHLLPFVERLVIRIVEQELKPIILELRATTKAQVRVRQNIISGAIEKAVEPIVQMTTDIVRRSNSLAGVRDIMSSAGAS</sequence>
<feature type="compositionally biased region" description="Pro residues" evidence="2">
    <location>
        <begin position="226"/>
        <end position="241"/>
    </location>
</feature>
<dbReference type="Proteomes" id="UP000188533">
    <property type="component" value="Unassembled WGS sequence"/>
</dbReference>
<name>A0A1Q3DUZ4_LENED</name>
<organism evidence="3 4">
    <name type="scientific">Lentinula edodes</name>
    <name type="common">Shiitake mushroom</name>
    <name type="synonym">Lentinus edodes</name>
    <dbReference type="NCBI Taxonomy" id="5353"/>
    <lineage>
        <taxon>Eukaryota</taxon>
        <taxon>Fungi</taxon>
        <taxon>Dikarya</taxon>
        <taxon>Basidiomycota</taxon>
        <taxon>Agaricomycotina</taxon>
        <taxon>Agaricomycetes</taxon>
        <taxon>Agaricomycetidae</taxon>
        <taxon>Agaricales</taxon>
        <taxon>Marasmiineae</taxon>
        <taxon>Omphalotaceae</taxon>
        <taxon>Lentinula</taxon>
    </lineage>
</organism>
<feature type="compositionally biased region" description="Basic and acidic residues" evidence="2">
    <location>
        <begin position="76"/>
        <end position="113"/>
    </location>
</feature>
<evidence type="ECO:0000313" key="4">
    <source>
        <dbReference type="Proteomes" id="UP000188533"/>
    </source>
</evidence>
<feature type="compositionally biased region" description="Low complexity" evidence="2">
    <location>
        <begin position="265"/>
        <end position="278"/>
    </location>
</feature>
<evidence type="ECO:0000313" key="3">
    <source>
        <dbReference type="EMBL" id="GAV98817.1"/>
    </source>
</evidence>
<gene>
    <name evidence="3" type="ORF">LENED_000225</name>
</gene>
<dbReference type="AlphaFoldDB" id="A0A1Q3DUZ4"/>
<keyword evidence="4" id="KW-1185">Reference proteome</keyword>
<feature type="coiled-coil region" evidence="1">
    <location>
        <begin position="459"/>
        <end position="518"/>
    </location>
</feature>
<feature type="compositionally biased region" description="Polar residues" evidence="2">
    <location>
        <begin position="173"/>
        <end position="184"/>
    </location>
</feature>